<keyword evidence="11" id="KW-1185">Reference proteome</keyword>
<keyword evidence="6 10" id="KW-0067">ATP-binding</keyword>
<keyword evidence="7" id="KW-0029">Amino-acid transport</keyword>
<dbReference type="Pfam" id="PF00005">
    <property type="entry name" value="ABC_tran"/>
    <property type="match status" value="1"/>
</dbReference>
<evidence type="ECO:0000256" key="2">
    <source>
        <dbReference type="ARBA" id="ARBA00005417"/>
    </source>
</evidence>
<dbReference type="Proteomes" id="UP001571476">
    <property type="component" value="Unassembled WGS sequence"/>
</dbReference>
<dbReference type="PROSITE" id="PS00211">
    <property type="entry name" value="ABC_TRANSPORTER_1"/>
    <property type="match status" value="1"/>
</dbReference>
<dbReference type="CDD" id="cd03262">
    <property type="entry name" value="ABC_HisP_GlnQ"/>
    <property type="match status" value="1"/>
</dbReference>
<dbReference type="RefSeq" id="WP_372561265.1">
    <property type="nucleotide sequence ID" value="NZ_JBGOSP010000002.1"/>
</dbReference>
<feature type="domain" description="ABC transporter" evidence="9">
    <location>
        <begin position="5"/>
        <end position="249"/>
    </location>
</feature>
<dbReference type="PROSITE" id="PS50893">
    <property type="entry name" value="ABC_TRANSPORTER_2"/>
    <property type="match status" value="1"/>
</dbReference>
<sequence>MTAMLSVQHVKKAYGGVSVLRDVTLDVDQGQVVCVLGSSGAGKSTLMRCVAHLEPVDAGTISVEGQLVGYERRGNHLHEIREAELCRQRRGIGMVFQHFNLFGHLTALDNITLGPRKVLGLGRGEAEAEARDLLAQVGLGDHAATYPRQLSGGQQQRVAIARALAMHPRLMLFDEPTSALDPQLVGEVLRVIRALAHTGITMVVVTHEVHFALEVADRIVLMADGTVVYDAPPSQFRSTTDEHVTAFMSHVTDVPAAVSTAEALTE</sequence>
<dbReference type="PANTHER" id="PTHR43166">
    <property type="entry name" value="AMINO ACID IMPORT ATP-BINDING PROTEIN"/>
    <property type="match status" value="1"/>
</dbReference>
<comment type="similarity">
    <text evidence="2">Belongs to the ABC transporter superfamily.</text>
</comment>
<protein>
    <submittedName>
        <fullName evidence="10">Amino acid ABC transporter ATP-binding protein</fullName>
    </submittedName>
</protein>
<dbReference type="InterPro" id="IPR050086">
    <property type="entry name" value="MetN_ABC_transporter-like"/>
</dbReference>
<comment type="subcellular location">
    <subcellularLocation>
        <location evidence="1">Cell membrane</location>
        <topology evidence="1">Peripheral membrane protein</topology>
    </subcellularLocation>
</comment>
<organism evidence="10 11">
    <name type="scientific">Streptomyces aureus</name>
    <dbReference type="NCBI Taxonomy" id="193461"/>
    <lineage>
        <taxon>Bacteria</taxon>
        <taxon>Bacillati</taxon>
        <taxon>Actinomycetota</taxon>
        <taxon>Actinomycetes</taxon>
        <taxon>Kitasatosporales</taxon>
        <taxon>Streptomycetaceae</taxon>
        <taxon>Streptomyces</taxon>
    </lineage>
</organism>
<keyword evidence="5" id="KW-0547">Nucleotide-binding</keyword>
<dbReference type="PANTHER" id="PTHR43166:SF9">
    <property type="entry name" value="GLUTAMATE_ASPARTATE IMPORT ATP-BINDING PROTEIN GLTL"/>
    <property type="match status" value="1"/>
</dbReference>
<dbReference type="InterPro" id="IPR003439">
    <property type="entry name" value="ABC_transporter-like_ATP-bd"/>
</dbReference>
<evidence type="ECO:0000256" key="8">
    <source>
        <dbReference type="ARBA" id="ARBA00023136"/>
    </source>
</evidence>
<reference evidence="10 11" key="1">
    <citation type="submission" date="2024-08" db="EMBL/GenBank/DDBJ databases">
        <title>Genome sequence of Streptomyces aureus CACIA-1.46HGO.</title>
        <authorList>
            <person name="Evangelista-Martinez Z."/>
        </authorList>
    </citation>
    <scope>NUCLEOTIDE SEQUENCE [LARGE SCALE GENOMIC DNA]</scope>
    <source>
        <strain evidence="10 11">CACIA-1.46HGO</strain>
    </source>
</reference>
<dbReference type="SMART" id="SM00382">
    <property type="entry name" value="AAA"/>
    <property type="match status" value="1"/>
</dbReference>
<evidence type="ECO:0000256" key="3">
    <source>
        <dbReference type="ARBA" id="ARBA00022448"/>
    </source>
</evidence>
<evidence type="ECO:0000313" key="11">
    <source>
        <dbReference type="Proteomes" id="UP001571476"/>
    </source>
</evidence>
<dbReference type="InterPro" id="IPR003593">
    <property type="entry name" value="AAA+_ATPase"/>
</dbReference>
<evidence type="ECO:0000256" key="1">
    <source>
        <dbReference type="ARBA" id="ARBA00004202"/>
    </source>
</evidence>
<dbReference type="SUPFAM" id="SSF52540">
    <property type="entry name" value="P-loop containing nucleoside triphosphate hydrolases"/>
    <property type="match status" value="1"/>
</dbReference>
<proteinExistence type="inferred from homology"/>
<evidence type="ECO:0000259" key="9">
    <source>
        <dbReference type="PROSITE" id="PS50893"/>
    </source>
</evidence>
<comment type="caution">
    <text evidence="10">The sequence shown here is derived from an EMBL/GenBank/DDBJ whole genome shotgun (WGS) entry which is preliminary data.</text>
</comment>
<evidence type="ECO:0000256" key="5">
    <source>
        <dbReference type="ARBA" id="ARBA00022741"/>
    </source>
</evidence>
<dbReference type="InterPro" id="IPR030679">
    <property type="entry name" value="ABC_ATPase_HisP-typ"/>
</dbReference>
<gene>
    <name evidence="10" type="ORF">ACEG43_03330</name>
</gene>
<name>A0ABV4SCD5_9ACTN</name>
<dbReference type="InterPro" id="IPR027417">
    <property type="entry name" value="P-loop_NTPase"/>
</dbReference>
<keyword evidence="4" id="KW-1003">Cell membrane</keyword>
<evidence type="ECO:0000256" key="6">
    <source>
        <dbReference type="ARBA" id="ARBA00022840"/>
    </source>
</evidence>
<keyword evidence="3" id="KW-0813">Transport</keyword>
<evidence type="ECO:0000256" key="4">
    <source>
        <dbReference type="ARBA" id="ARBA00022475"/>
    </source>
</evidence>
<dbReference type="PIRSF" id="PIRSF039085">
    <property type="entry name" value="ABC_ATPase_HisP"/>
    <property type="match status" value="1"/>
</dbReference>
<evidence type="ECO:0000256" key="7">
    <source>
        <dbReference type="ARBA" id="ARBA00022970"/>
    </source>
</evidence>
<accession>A0ABV4SCD5</accession>
<dbReference type="GO" id="GO:0005524">
    <property type="term" value="F:ATP binding"/>
    <property type="evidence" value="ECO:0007669"/>
    <property type="project" value="UniProtKB-KW"/>
</dbReference>
<keyword evidence="8" id="KW-0472">Membrane</keyword>
<dbReference type="InterPro" id="IPR017871">
    <property type="entry name" value="ABC_transporter-like_CS"/>
</dbReference>
<dbReference type="EMBL" id="JBGOSP010000002">
    <property type="protein sequence ID" value="MFA3835223.1"/>
    <property type="molecule type" value="Genomic_DNA"/>
</dbReference>
<dbReference type="Gene3D" id="3.40.50.300">
    <property type="entry name" value="P-loop containing nucleotide triphosphate hydrolases"/>
    <property type="match status" value="1"/>
</dbReference>
<evidence type="ECO:0000313" key="10">
    <source>
        <dbReference type="EMBL" id="MFA3835223.1"/>
    </source>
</evidence>